<dbReference type="STRING" id="903983.BCR23_10460"/>
<keyword evidence="2" id="KW-1185">Reference proteome</keyword>
<evidence type="ECO:0000313" key="2">
    <source>
        <dbReference type="Proteomes" id="UP000094764"/>
    </source>
</evidence>
<evidence type="ECO:0000313" key="1">
    <source>
        <dbReference type="EMBL" id="OEG15248.1"/>
    </source>
</evidence>
<protein>
    <submittedName>
        <fullName evidence="1">Uncharacterized protein</fullName>
    </submittedName>
</protein>
<gene>
    <name evidence="1" type="ORF">BCR23_10460</name>
</gene>
<accession>A0A1E5GR92</accession>
<name>A0A1E5GR92_9ENTE</name>
<sequence length="131" mass="14948">MKKRNSIIVIGLFFLVFLGVGGKYFMDEKKKEQEKGLIEIELQSIVILKQTFSDIKEVKIEKTGHNKATGSYRMFVTMTDIHDQKVSFTYGYWKERNELGDIGIEDSSIQKDGTTNSKIKVILSDGGVEYI</sequence>
<reference evidence="2" key="1">
    <citation type="submission" date="2016-09" db="EMBL/GenBank/DDBJ databases">
        <authorList>
            <person name="Gulvik C.A."/>
        </authorList>
    </citation>
    <scope>NUCLEOTIDE SEQUENCE [LARGE SCALE GENOMIC DNA]</scope>
    <source>
        <strain evidence="2">LMG 26306</strain>
    </source>
</reference>
<dbReference type="Proteomes" id="UP000094764">
    <property type="component" value="Unassembled WGS sequence"/>
</dbReference>
<dbReference type="AlphaFoldDB" id="A0A1E5GR92"/>
<comment type="caution">
    <text evidence="1">The sequence shown here is derived from an EMBL/GenBank/DDBJ whole genome shotgun (WGS) entry which is preliminary data.</text>
</comment>
<dbReference type="EMBL" id="MIKB01000016">
    <property type="protein sequence ID" value="OEG15248.1"/>
    <property type="molecule type" value="Genomic_DNA"/>
</dbReference>
<proteinExistence type="predicted"/>
<organism evidence="1 2">
    <name type="scientific">Enterococcus quebecensis</name>
    <dbReference type="NCBI Taxonomy" id="903983"/>
    <lineage>
        <taxon>Bacteria</taxon>
        <taxon>Bacillati</taxon>
        <taxon>Bacillota</taxon>
        <taxon>Bacilli</taxon>
        <taxon>Lactobacillales</taxon>
        <taxon>Enterococcaceae</taxon>
        <taxon>Enterococcus</taxon>
    </lineage>
</organism>